<comment type="caution">
    <text evidence="1">The sequence shown here is derived from an EMBL/GenBank/DDBJ whole genome shotgun (WGS) entry which is preliminary data.</text>
</comment>
<dbReference type="Proteomes" id="UP001163603">
    <property type="component" value="Chromosome 14"/>
</dbReference>
<accession>A0ACC0X2Z3</accession>
<evidence type="ECO:0000313" key="2">
    <source>
        <dbReference type="Proteomes" id="UP001163603"/>
    </source>
</evidence>
<dbReference type="EMBL" id="CM047749">
    <property type="protein sequence ID" value="KAJ0010007.1"/>
    <property type="molecule type" value="Genomic_DNA"/>
</dbReference>
<name>A0ACC0X2Z3_9ROSI</name>
<keyword evidence="2" id="KW-1185">Reference proteome</keyword>
<reference evidence="2" key="1">
    <citation type="journal article" date="2023" name="G3 (Bethesda)">
        <title>Genome assembly and association tests identify interacting loci associated with vigor, precocity, and sex in interspecific pistachio rootstocks.</title>
        <authorList>
            <person name="Palmer W."/>
            <person name="Jacygrad E."/>
            <person name="Sagayaradj S."/>
            <person name="Cavanaugh K."/>
            <person name="Han R."/>
            <person name="Bertier L."/>
            <person name="Beede B."/>
            <person name="Kafkas S."/>
            <person name="Golino D."/>
            <person name="Preece J."/>
            <person name="Michelmore R."/>
        </authorList>
    </citation>
    <scope>NUCLEOTIDE SEQUENCE [LARGE SCALE GENOMIC DNA]</scope>
</reference>
<sequence length="59" mass="6441">MSSVSLNVGNFVTLCLKAENYPLWREQILALAESQELVAYLTGEATPPEAVFPLQEGSD</sequence>
<organism evidence="1 2">
    <name type="scientific">Pistacia integerrima</name>
    <dbReference type="NCBI Taxonomy" id="434235"/>
    <lineage>
        <taxon>Eukaryota</taxon>
        <taxon>Viridiplantae</taxon>
        <taxon>Streptophyta</taxon>
        <taxon>Embryophyta</taxon>
        <taxon>Tracheophyta</taxon>
        <taxon>Spermatophyta</taxon>
        <taxon>Magnoliopsida</taxon>
        <taxon>eudicotyledons</taxon>
        <taxon>Gunneridae</taxon>
        <taxon>Pentapetalae</taxon>
        <taxon>rosids</taxon>
        <taxon>malvids</taxon>
        <taxon>Sapindales</taxon>
        <taxon>Anacardiaceae</taxon>
        <taxon>Pistacia</taxon>
    </lineage>
</organism>
<proteinExistence type="predicted"/>
<evidence type="ECO:0000313" key="1">
    <source>
        <dbReference type="EMBL" id="KAJ0010007.1"/>
    </source>
</evidence>
<gene>
    <name evidence="1" type="ORF">Pint_33456</name>
</gene>
<protein>
    <submittedName>
        <fullName evidence="1">Uncharacterized protein</fullName>
    </submittedName>
</protein>